<reference evidence="2" key="1">
    <citation type="submission" date="2015-10" db="EMBL/GenBank/DDBJ databases">
        <title>Niche specialization of a soil ammonia-oxidizing archaeon, Candidatus Nitrosocosmicus oleophilus.</title>
        <authorList>
            <person name="Jung M.-Y."/>
            <person name="Rhee S.-K."/>
        </authorList>
    </citation>
    <scope>NUCLEOTIDE SEQUENCE [LARGE SCALE GENOMIC DNA]</scope>
    <source>
        <strain evidence="2">MY3</strain>
    </source>
</reference>
<dbReference type="EMBL" id="CP012850">
    <property type="protein sequence ID" value="ALI37066.1"/>
    <property type="molecule type" value="Genomic_DNA"/>
</dbReference>
<gene>
    <name evidence="1" type="ORF">NMY3_02877</name>
</gene>
<protein>
    <submittedName>
        <fullName evidence="1">Uncharacterized protein</fullName>
    </submittedName>
</protein>
<accession>A0A654M366</accession>
<dbReference type="OrthoDB" id="383295at2157"/>
<evidence type="ECO:0000313" key="2">
    <source>
        <dbReference type="Proteomes" id="UP000058925"/>
    </source>
</evidence>
<dbReference type="Proteomes" id="UP000058925">
    <property type="component" value="Chromosome"/>
</dbReference>
<dbReference type="RefSeq" id="WP_196816212.1">
    <property type="nucleotide sequence ID" value="NZ_CP012850.1"/>
</dbReference>
<organism evidence="1 2">
    <name type="scientific">Candidatus Nitrosocosmicus oleophilus</name>
    <dbReference type="NCBI Taxonomy" id="1353260"/>
    <lineage>
        <taxon>Archaea</taxon>
        <taxon>Nitrososphaerota</taxon>
        <taxon>Nitrososphaeria</taxon>
        <taxon>Nitrososphaerales</taxon>
        <taxon>Nitrososphaeraceae</taxon>
        <taxon>Candidatus Nitrosocosmicus</taxon>
    </lineage>
</organism>
<sequence>MGEEYDIGDSCHHFCPSPPEKWKTMIFYIYLHSSSPSEKRITGLTTCNNDEKIIKPINLFSSDLRKIDVELKNMHRTWSNID</sequence>
<keyword evidence="2" id="KW-1185">Reference proteome</keyword>
<dbReference type="GeneID" id="60422762"/>
<proteinExistence type="predicted"/>
<dbReference type="KEGG" id="taa:NMY3_02877"/>
<evidence type="ECO:0000313" key="1">
    <source>
        <dbReference type="EMBL" id="ALI37066.1"/>
    </source>
</evidence>
<dbReference type="AlphaFoldDB" id="A0A654M366"/>
<name>A0A654M366_9ARCH</name>